<evidence type="ECO:0000256" key="11">
    <source>
        <dbReference type="ARBA" id="ARBA00023319"/>
    </source>
</evidence>
<dbReference type="GO" id="GO:0006955">
    <property type="term" value="P:immune response"/>
    <property type="evidence" value="ECO:0007669"/>
    <property type="project" value="TreeGrafter"/>
</dbReference>
<dbReference type="Proteomes" id="UP000700334">
    <property type="component" value="Unassembled WGS sequence"/>
</dbReference>
<proteinExistence type="predicted"/>
<evidence type="ECO:0000256" key="12">
    <source>
        <dbReference type="SAM" id="Phobius"/>
    </source>
</evidence>
<dbReference type="EMBL" id="JAGFMF010011585">
    <property type="protein sequence ID" value="KAG8519905.1"/>
    <property type="molecule type" value="Genomic_DNA"/>
</dbReference>
<dbReference type="InterPro" id="IPR003598">
    <property type="entry name" value="Ig_sub2"/>
</dbReference>
<evidence type="ECO:0000256" key="2">
    <source>
        <dbReference type="ARBA" id="ARBA00022475"/>
    </source>
</evidence>
<evidence type="ECO:0000256" key="7">
    <source>
        <dbReference type="ARBA" id="ARBA00023136"/>
    </source>
</evidence>
<evidence type="ECO:0000313" key="15">
    <source>
        <dbReference type="Proteomes" id="UP000700334"/>
    </source>
</evidence>
<organism evidence="14 15">
    <name type="scientific">Galemys pyrenaicus</name>
    <name type="common">Iberian desman</name>
    <name type="synonym">Pyrenean desman</name>
    <dbReference type="NCBI Taxonomy" id="202257"/>
    <lineage>
        <taxon>Eukaryota</taxon>
        <taxon>Metazoa</taxon>
        <taxon>Chordata</taxon>
        <taxon>Craniata</taxon>
        <taxon>Vertebrata</taxon>
        <taxon>Euteleostomi</taxon>
        <taxon>Mammalia</taxon>
        <taxon>Eutheria</taxon>
        <taxon>Laurasiatheria</taxon>
        <taxon>Eulipotyphla</taxon>
        <taxon>Talpidae</taxon>
        <taxon>Galemys</taxon>
    </lineage>
</organism>
<dbReference type="SMART" id="SM00408">
    <property type="entry name" value="IGc2"/>
    <property type="match status" value="3"/>
</dbReference>
<dbReference type="Pfam" id="PF13895">
    <property type="entry name" value="Ig_2"/>
    <property type="match status" value="2"/>
</dbReference>
<dbReference type="FunFam" id="2.60.40.10:FF:001308">
    <property type="entry name" value="Fc receptor like 4"/>
    <property type="match status" value="1"/>
</dbReference>
<dbReference type="InterPro" id="IPR003599">
    <property type="entry name" value="Ig_sub"/>
</dbReference>
<keyword evidence="6 12" id="KW-1133">Transmembrane helix</keyword>
<evidence type="ECO:0000256" key="6">
    <source>
        <dbReference type="ARBA" id="ARBA00022989"/>
    </source>
</evidence>
<sequence length="395" mass="43511">AHKSVISLHPPWTTVFQGQKVTLTCSRLHVKVAETTTGYLWYKGDTIQQEATGNTLVAGKSGKYKCQAPGSLKSNPVHLIFSSGNLILQAPHAVFEGDTMILKCQGRNMNMTAVQYYLDGNVIFKSNKSCDLLIPNASLRNSGSYQCIGTLYEKYVVKSSKKIIHIQEVFSVPTLKITASQPTEGSSVNLSCETQVSPERQDTLLHFSFFRDTGVTLSRWSRSPKLQITTIWREDSGAYRCAAKVPTSNVSRRSHPLQVHVQRIPVSGVLLETQPQGGKVMKGQKLVLVCSVAEGTGSTTFSWYRKHTNESLGRKSQCAQRAELEMPVVGENHEGHYYCAADNGYGLVHSEAVKITVRGISGYRSDMIAAGCTGGLLSIFLVTALLFYCWPHRKS</sequence>
<keyword evidence="10" id="KW-0325">Glycoprotein</keyword>
<name>A0A8J6DU35_GALPY</name>
<evidence type="ECO:0000256" key="9">
    <source>
        <dbReference type="ARBA" id="ARBA00023170"/>
    </source>
</evidence>
<keyword evidence="7 12" id="KW-0472">Membrane</keyword>
<keyword evidence="11" id="KW-0393">Immunoglobulin domain</keyword>
<evidence type="ECO:0000259" key="13">
    <source>
        <dbReference type="PROSITE" id="PS50835"/>
    </source>
</evidence>
<dbReference type="InterPro" id="IPR013783">
    <property type="entry name" value="Ig-like_fold"/>
</dbReference>
<keyword evidence="3 12" id="KW-0812">Transmembrane</keyword>
<gene>
    <name evidence="14" type="ORF">J0S82_016712</name>
</gene>
<keyword evidence="5" id="KW-0677">Repeat</keyword>
<dbReference type="InterPro" id="IPR036179">
    <property type="entry name" value="Ig-like_dom_sf"/>
</dbReference>
<feature type="domain" description="Ig-like" evidence="13">
    <location>
        <begin position="4"/>
        <end position="78"/>
    </location>
</feature>
<feature type="domain" description="Ig-like" evidence="13">
    <location>
        <begin position="173"/>
        <end position="251"/>
    </location>
</feature>
<dbReference type="PANTHER" id="PTHR11481">
    <property type="entry name" value="IMMUNOGLOBULIN FC RECEPTOR"/>
    <property type="match status" value="1"/>
</dbReference>
<evidence type="ECO:0000256" key="4">
    <source>
        <dbReference type="ARBA" id="ARBA00022729"/>
    </source>
</evidence>
<dbReference type="InterPro" id="IPR007110">
    <property type="entry name" value="Ig-like_dom"/>
</dbReference>
<evidence type="ECO:0000256" key="10">
    <source>
        <dbReference type="ARBA" id="ARBA00023180"/>
    </source>
</evidence>
<dbReference type="GO" id="GO:0007166">
    <property type="term" value="P:cell surface receptor signaling pathway"/>
    <property type="evidence" value="ECO:0007669"/>
    <property type="project" value="TreeGrafter"/>
</dbReference>
<keyword evidence="4" id="KW-0732">Signal</keyword>
<keyword evidence="2" id="KW-1003">Cell membrane</keyword>
<comment type="subcellular location">
    <subcellularLocation>
        <location evidence="1">Cell membrane</location>
        <topology evidence="1">Single-pass type I membrane protein</topology>
    </subcellularLocation>
</comment>
<evidence type="ECO:0000256" key="8">
    <source>
        <dbReference type="ARBA" id="ARBA00023157"/>
    </source>
</evidence>
<evidence type="ECO:0000256" key="1">
    <source>
        <dbReference type="ARBA" id="ARBA00004251"/>
    </source>
</evidence>
<dbReference type="GO" id="GO:0004888">
    <property type="term" value="F:transmembrane signaling receptor activity"/>
    <property type="evidence" value="ECO:0007669"/>
    <property type="project" value="TreeGrafter"/>
</dbReference>
<dbReference type="SMART" id="SM00409">
    <property type="entry name" value="IG"/>
    <property type="match status" value="4"/>
</dbReference>
<dbReference type="InterPro" id="IPR050488">
    <property type="entry name" value="Ig_Fc_receptor"/>
</dbReference>
<dbReference type="OrthoDB" id="6151406at2759"/>
<evidence type="ECO:0000256" key="3">
    <source>
        <dbReference type="ARBA" id="ARBA00022692"/>
    </source>
</evidence>
<dbReference type="PANTHER" id="PTHR11481:SF64">
    <property type="entry name" value="FC RECEPTOR-LIKE PROTEIN 4"/>
    <property type="match status" value="1"/>
</dbReference>
<feature type="non-terminal residue" evidence="14">
    <location>
        <position position="395"/>
    </location>
</feature>
<reference evidence="14" key="1">
    <citation type="journal article" date="2021" name="Evol. Appl.">
        <title>The genome of the Pyrenean desman and the effects of bottlenecks and inbreeding on the genomic landscape of an endangered species.</title>
        <authorList>
            <person name="Escoda L."/>
            <person name="Castresana J."/>
        </authorList>
    </citation>
    <scope>NUCLEOTIDE SEQUENCE</scope>
    <source>
        <strain evidence="14">IBE-C5619</strain>
    </source>
</reference>
<protein>
    <submittedName>
        <fullName evidence="14">Fc receptor-like protein 4</fullName>
    </submittedName>
</protein>
<keyword evidence="9 14" id="KW-0675">Receptor</keyword>
<feature type="domain" description="Ig-like" evidence="13">
    <location>
        <begin position="265"/>
        <end position="356"/>
    </location>
</feature>
<keyword evidence="8" id="KW-1015">Disulfide bond</keyword>
<evidence type="ECO:0000256" key="5">
    <source>
        <dbReference type="ARBA" id="ARBA00022737"/>
    </source>
</evidence>
<accession>A0A8J6DU35</accession>
<feature type="non-terminal residue" evidence="14">
    <location>
        <position position="1"/>
    </location>
</feature>
<dbReference type="AlphaFoldDB" id="A0A8J6DU35"/>
<feature type="transmembrane region" description="Helical" evidence="12">
    <location>
        <begin position="367"/>
        <end position="390"/>
    </location>
</feature>
<evidence type="ECO:0000313" key="14">
    <source>
        <dbReference type="EMBL" id="KAG8519905.1"/>
    </source>
</evidence>
<dbReference type="Gene3D" id="2.60.40.10">
    <property type="entry name" value="Immunoglobulins"/>
    <property type="match status" value="4"/>
</dbReference>
<dbReference type="Pfam" id="PF13927">
    <property type="entry name" value="Ig_3"/>
    <property type="match status" value="1"/>
</dbReference>
<dbReference type="GO" id="GO:0009897">
    <property type="term" value="C:external side of plasma membrane"/>
    <property type="evidence" value="ECO:0007669"/>
    <property type="project" value="TreeGrafter"/>
</dbReference>
<keyword evidence="15" id="KW-1185">Reference proteome</keyword>
<dbReference type="SUPFAM" id="SSF48726">
    <property type="entry name" value="Immunoglobulin"/>
    <property type="match status" value="4"/>
</dbReference>
<dbReference type="PROSITE" id="PS50835">
    <property type="entry name" value="IG_LIKE"/>
    <property type="match status" value="3"/>
</dbReference>
<comment type="caution">
    <text evidence="14">The sequence shown here is derived from an EMBL/GenBank/DDBJ whole genome shotgun (WGS) entry which is preliminary data.</text>
</comment>